<organism evidence="1 2">
    <name type="scientific">Cupriavidus metallidurans (strain ATCC 43123 / DSM 2839 / NBRC 102507 / CH34)</name>
    <name type="common">Ralstonia metallidurans</name>
    <dbReference type="NCBI Taxonomy" id="266264"/>
    <lineage>
        <taxon>Bacteria</taxon>
        <taxon>Pseudomonadati</taxon>
        <taxon>Pseudomonadota</taxon>
        <taxon>Betaproteobacteria</taxon>
        <taxon>Burkholderiales</taxon>
        <taxon>Burkholderiaceae</taxon>
        <taxon>Cupriavidus</taxon>
    </lineage>
</organism>
<dbReference type="AlphaFoldDB" id="D3DXP4"/>
<reference evidence="2" key="1">
    <citation type="journal article" date="2010" name="PLoS ONE">
        <title>The complete genome sequence of Cupriavidus metallidurans strain CH34, a master survivalist in harsh and anthropogenic environments.</title>
        <authorList>
            <person name="Janssen P.J."/>
            <person name="Van Houdt R."/>
            <person name="Moors H."/>
            <person name="Monsieurs P."/>
            <person name="Morin N."/>
            <person name="Michaux A."/>
            <person name="Benotmane M.A."/>
            <person name="Leys N."/>
            <person name="Vallaeys T."/>
            <person name="Lapidus A."/>
            <person name="Monchy S."/>
            <person name="Medigue C."/>
            <person name="Taghavi S."/>
            <person name="McCorkle S."/>
            <person name="Dunn J."/>
            <person name="van der Lelie D."/>
            <person name="Mergeay M."/>
        </authorList>
    </citation>
    <scope>NUCLEOTIDE SEQUENCE [LARGE SCALE GENOMIC DNA]</scope>
    <source>
        <strain evidence="2">ATCC 43123 / DSM 2839 / NBRC 102507 / CH34</strain>
    </source>
</reference>
<evidence type="ECO:0000313" key="1">
    <source>
        <dbReference type="EMBL" id="ADC45064.1"/>
    </source>
</evidence>
<protein>
    <submittedName>
        <fullName evidence="1">Uncharacterized protein</fullName>
    </submittedName>
</protein>
<dbReference type="HOGENOM" id="CLU_3256803_0_0_4"/>
<dbReference type="KEGG" id="rme:Rmet_6449"/>
<evidence type="ECO:0000313" key="2">
    <source>
        <dbReference type="Proteomes" id="UP000002429"/>
    </source>
</evidence>
<name>D3DXP4_CUPMC</name>
<proteinExistence type="predicted"/>
<dbReference type="Proteomes" id="UP000002429">
    <property type="component" value="Chromosome"/>
</dbReference>
<keyword evidence="2" id="KW-1185">Reference proteome</keyword>
<dbReference type="EMBL" id="CP000352">
    <property type="protein sequence ID" value="ADC45064.1"/>
    <property type="molecule type" value="Genomic_DNA"/>
</dbReference>
<accession>D3DXP4</accession>
<dbReference type="STRING" id="266264.Rmet_6449"/>
<sequence length="42" mass="4285">MGDSVSQPGWVRRAPDVPYARLSAKIAILANAPAPAQPAGAL</sequence>
<gene>
    <name evidence="1" type="ordered locus">Rmet_6449</name>
</gene>